<sequence length="585" mass="61915">MSSRPEHPTHTTGALRSRTAAPRRHRTQTDGRPTRPEHQDRYEPHLDGLFTYCLSVLCEHDTAAVVLGETLALAERQYGRRPGDPALFRPWLYALARWACLRRLAEQAAPDAIGPPDSGRTPARQRELAALAWPEAAGTTPEQREVLELSVRHRLAPEEIAAVTGADPAATRTRLAAASCEVERTRAALAVVEFGRCPDVARLAGDSQMLLGAALRRELVRHVDDCAECRRTAERATAAGPWPGTAPTEQGGLPLVTADRAAVCAALVAARTSRSGRAEGVPGAALATAGRSGGANGSPRYDRKGFPVAPTDRSARRRRLRNRALTTTVVATVLAAPVLALWAAYRGAPETGERDVMPTVAANEVGAMPGDRLDGRPYENAGNTRSRHPRPELPLDDEAPDVSVAVLGADDGPTPPDGREEKGPGRLTIDAQPVEDTTVVTIRASGGTPVRWRAAADAPWLQLSHTAGQLEPGQVARITVSVDHDREPDGNWRSAIAIEPGGRVVTLKGHGAAEPAPGPGRPSSGTSRPRPSHPAPQPSPRPTRPTPTPPAPSPTPTHPGPTGTPAPTTGPTPPPTPKHTTRPPD</sequence>
<dbReference type="EMBL" id="LJSN01000005">
    <property type="protein sequence ID" value="PNE36100.1"/>
    <property type="molecule type" value="Genomic_DNA"/>
</dbReference>
<evidence type="ECO:0000313" key="4">
    <source>
        <dbReference type="Proteomes" id="UP000236047"/>
    </source>
</evidence>
<feature type="domain" description="BACON" evidence="2">
    <location>
        <begin position="424"/>
        <end position="491"/>
    </location>
</feature>
<feature type="compositionally biased region" description="Basic and acidic residues" evidence="1">
    <location>
        <begin position="27"/>
        <end position="42"/>
    </location>
</feature>
<feature type="compositionally biased region" description="Low complexity" evidence="1">
    <location>
        <begin position="509"/>
        <end position="529"/>
    </location>
</feature>
<feature type="region of interest" description="Disordered" evidence="1">
    <location>
        <begin position="287"/>
        <end position="314"/>
    </location>
</feature>
<dbReference type="RefSeq" id="WP_102926609.1">
    <property type="nucleotide sequence ID" value="NZ_LJSN01000005.1"/>
</dbReference>
<evidence type="ECO:0000313" key="3">
    <source>
        <dbReference type="EMBL" id="PNE36100.1"/>
    </source>
</evidence>
<accession>A0A2N8P4X8</accession>
<evidence type="ECO:0000256" key="1">
    <source>
        <dbReference type="SAM" id="MobiDB-lite"/>
    </source>
</evidence>
<keyword evidence="4" id="KW-1185">Reference proteome</keyword>
<feature type="region of interest" description="Disordered" evidence="1">
    <location>
        <begin position="508"/>
        <end position="585"/>
    </location>
</feature>
<proteinExistence type="predicted"/>
<protein>
    <recommendedName>
        <fullName evidence="2">BACON domain-containing protein</fullName>
    </recommendedName>
</protein>
<feature type="region of interest" description="Disordered" evidence="1">
    <location>
        <begin position="1"/>
        <end position="42"/>
    </location>
</feature>
<feature type="region of interest" description="Disordered" evidence="1">
    <location>
        <begin position="366"/>
        <end position="427"/>
    </location>
</feature>
<dbReference type="Proteomes" id="UP000236047">
    <property type="component" value="Unassembled WGS sequence"/>
</dbReference>
<dbReference type="Pfam" id="PF19190">
    <property type="entry name" value="BACON_2"/>
    <property type="match status" value="1"/>
</dbReference>
<gene>
    <name evidence="3" type="ORF">AOB60_38830</name>
</gene>
<reference evidence="4" key="1">
    <citation type="submission" date="2015-09" db="EMBL/GenBank/DDBJ databases">
        <authorList>
            <person name="Graham D.E."/>
            <person name="Mahan K.M."/>
            <person name="Klingeman D.M."/>
            <person name="Fida T."/>
            <person name="Giannone R.J."/>
            <person name="Hettich R.L."/>
            <person name="Parry R.J."/>
            <person name="Spain J.C."/>
        </authorList>
    </citation>
    <scope>NUCLEOTIDE SEQUENCE [LARGE SCALE GENOMIC DNA]</scope>
    <source>
        <strain evidence="4">JCM 4701</strain>
    </source>
</reference>
<comment type="caution">
    <text evidence="3">The sequence shown here is derived from an EMBL/GenBank/DDBJ whole genome shotgun (WGS) entry which is preliminary data.</text>
</comment>
<name>A0A2N8P4X8_STRNR</name>
<dbReference type="InterPro" id="IPR024361">
    <property type="entry name" value="BACON"/>
</dbReference>
<organism evidence="3 4">
    <name type="scientific">Streptomyces noursei</name>
    <name type="common">Streptomyces albulus</name>
    <dbReference type="NCBI Taxonomy" id="1971"/>
    <lineage>
        <taxon>Bacteria</taxon>
        <taxon>Bacillati</taxon>
        <taxon>Actinomycetota</taxon>
        <taxon>Actinomycetes</taxon>
        <taxon>Kitasatosporales</taxon>
        <taxon>Streptomycetaceae</taxon>
        <taxon>Streptomyces</taxon>
    </lineage>
</organism>
<dbReference type="AlphaFoldDB" id="A0A2N8P4X8"/>
<evidence type="ECO:0000259" key="2">
    <source>
        <dbReference type="Pfam" id="PF19190"/>
    </source>
</evidence>
<feature type="compositionally biased region" description="Pro residues" evidence="1">
    <location>
        <begin position="532"/>
        <end position="577"/>
    </location>
</feature>